<keyword evidence="2" id="KW-1185">Reference proteome</keyword>
<dbReference type="RefSeq" id="WP_093368588.1">
    <property type="nucleotide sequence ID" value="NZ_FNCW01000011.1"/>
</dbReference>
<dbReference type="AlphaFoldDB" id="A0A1G7Y8Y5"/>
<protein>
    <submittedName>
        <fullName evidence="1">Uncharacterized protein</fullName>
    </submittedName>
</protein>
<evidence type="ECO:0000313" key="1">
    <source>
        <dbReference type="EMBL" id="SDG92921.1"/>
    </source>
</evidence>
<dbReference type="EMBL" id="FNCW01000011">
    <property type="protein sequence ID" value="SDG92921.1"/>
    <property type="molecule type" value="Genomic_DNA"/>
</dbReference>
<organism evidence="1 2">
    <name type="scientific">Psychroflexus sediminis</name>
    <dbReference type="NCBI Taxonomy" id="470826"/>
    <lineage>
        <taxon>Bacteria</taxon>
        <taxon>Pseudomonadati</taxon>
        <taxon>Bacteroidota</taxon>
        <taxon>Flavobacteriia</taxon>
        <taxon>Flavobacteriales</taxon>
        <taxon>Flavobacteriaceae</taxon>
        <taxon>Psychroflexus</taxon>
    </lineage>
</organism>
<proteinExistence type="predicted"/>
<dbReference type="Proteomes" id="UP000199296">
    <property type="component" value="Unassembled WGS sequence"/>
</dbReference>
<name>A0A1G7Y8Y5_9FLAO</name>
<dbReference type="OrthoDB" id="1466422at2"/>
<sequence>MKIVLQIVLWVVIGVLGYYVYNAVYGPVEFNKIKDKRFVDVVEKMKDIREAQLAHEEIIGNYEDSFEDLIKFIDTAQYVITQRKDTTFLDEEYRRIYGVDKYIEDVVIDTLGFASVRDSIFDESEDYSDLMYIPHTDNKKFEMKAGYLEEDGKKIPVFEVRAPKDFILSDLNQDLVMQEKQIKSVDGVDGPAITVGSMNQVNTSGNWPKNFGKTK</sequence>
<reference evidence="1 2" key="1">
    <citation type="submission" date="2016-10" db="EMBL/GenBank/DDBJ databases">
        <authorList>
            <person name="de Groot N.N."/>
        </authorList>
    </citation>
    <scope>NUCLEOTIDE SEQUENCE [LARGE SCALE GENOMIC DNA]</scope>
    <source>
        <strain evidence="1 2">DSM 19803</strain>
    </source>
</reference>
<gene>
    <name evidence="1" type="ORF">SAMN04488027_11150</name>
</gene>
<evidence type="ECO:0000313" key="2">
    <source>
        <dbReference type="Proteomes" id="UP000199296"/>
    </source>
</evidence>
<accession>A0A1G7Y8Y5</accession>
<dbReference type="STRING" id="470826.SAMN04488027_11150"/>